<gene>
    <name evidence="2" type="ORF">SAMN06275492_11512</name>
</gene>
<dbReference type="Pfam" id="PF15919">
    <property type="entry name" value="HicB_lk_antitox"/>
    <property type="match status" value="1"/>
</dbReference>
<dbReference type="STRING" id="561720.SAMN06275492_11512"/>
<dbReference type="AlphaFoldDB" id="A0A1X7JR03"/>
<dbReference type="Proteomes" id="UP000193355">
    <property type="component" value="Unassembled WGS sequence"/>
</dbReference>
<dbReference type="InterPro" id="IPR051404">
    <property type="entry name" value="TA_system_antitoxin"/>
</dbReference>
<evidence type="ECO:0000259" key="1">
    <source>
        <dbReference type="Pfam" id="PF15919"/>
    </source>
</evidence>
<sequence>MPPKHYRYPAIICPDDDGWTARFPDLENCFTCGDTVEEVILEAQAVLEECLYFREKDGYDIPTPTPIETISHPEGGFVQFIVADMPPELLFCSAYNHKKPGHLF</sequence>
<dbReference type="SUPFAM" id="SSF143100">
    <property type="entry name" value="TTHA1013/TTHA0281-like"/>
    <property type="match status" value="1"/>
</dbReference>
<evidence type="ECO:0000313" key="2">
    <source>
        <dbReference type="EMBL" id="SMG30476.1"/>
    </source>
</evidence>
<dbReference type="OrthoDB" id="5419659at2"/>
<keyword evidence="3" id="KW-1185">Reference proteome</keyword>
<protein>
    <submittedName>
        <fullName evidence="2">Predicted nuclease of the RNAse H fold, HicB family</fullName>
    </submittedName>
</protein>
<reference evidence="3" key="1">
    <citation type="submission" date="2017-04" db="EMBL/GenBank/DDBJ databases">
        <authorList>
            <person name="Varghese N."/>
            <person name="Submissions S."/>
        </authorList>
    </citation>
    <scope>NUCLEOTIDE SEQUENCE [LARGE SCALE GENOMIC DNA]</scope>
    <source>
        <strain evidence="3">USBA 82</strain>
    </source>
</reference>
<proteinExistence type="predicted"/>
<dbReference type="Gene3D" id="3.30.160.250">
    <property type="match status" value="1"/>
</dbReference>
<dbReference type="RefSeq" id="WP_085544622.1">
    <property type="nucleotide sequence ID" value="NZ_FXBB01000015.1"/>
</dbReference>
<name>A0A1X7JR03_9BACT</name>
<evidence type="ECO:0000313" key="3">
    <source>
        <dbReference type="Proteomes" id="UP000193355"/>
    </source>
</evidence>
<dbReference type="PANTHER" id="PTHR34504:SF4">
    <property type="entry name" value="ANTITOXIN HICB"/>
    <property type="match status" value="1"/>
</dbReference>
<dbReference type="InterPro" id="IPR035069">
    <property type="entry name" value="TTHA1013/TTHA0281-like"/>
</dbReference>
<accession>A0A1X7JR03</accession>
<dbReference type="PANTHER" id="PTHR34504">
    <property type="entry name" value="ANTITOXIN HICB"/>
    <property type="match status" value="1"/>
</dbReference>
<feature type="domain" description="HicB-like antitoxin of toxin-antitoxin system" evidence="1">
    <location>
        <begin position="8"/>
        <end position="73"/>
    </location>
</feature>
<dbReference type="EMBL" id="FXBB01000015">
    <property type="protein sequence ID" value="SMG30476.1"/>
    <property type="molecule type" value="Genomic_DNA"/>
</dbReference>
<organism evidence="2 3">
    <name type="scientific">Dethiosulfovibrio salsuginis</name>
    <dbReference type="NCBI Taxonomy" id="561720"/>
    <lineage>
        <taxon>Bacteria</taxon>
        <taxon>Thermotogati</taxon>
        <taxon>Synergistota</taxon>
        <taxon>Synergistia</taxon>
        <taxon>Synergistales</taxon>
        <taxon>Dethiosulfovibrionaceae</taxon>
        <taxon>Dethiosulfovibrio</taxon>
    </lineage>
</organism>
<dbReference type="InterPro" id="IPR031807">
    <property type="entry name" value="HicB-like"/>
</dbReference>